<dbReference type="GO" id="GO:0043418">
    <property type="term" value="P:homocysteine catabolic process"/>
    <property type="evidence" value="ECO:0007669"/>
    <property type="project" value="TreeGrafter"/>
</dbReference>
<keyword evidence="7" id="KW-1185">Reference proteome</keyword>
<gene>
    <name evidence="6" type="ORF">A11Q_1024</name>
</gene>
<protein>
    <recommendedName>
        <fullName evidence="4">Aminopeptidase</fullName>
    </recommendedName>
</protein>
<evidence type="ECO:0000256" key="3">
    <source>
        <dbReference type="ARBA" id="ARBA00022807"/>
    </source>
</evidence>
<dbReference type="AlphaFoldDB" id="M4V9V5"/>
<dbReference type="STRING" id="1184267.A11Q_1024"/>
<evidence type="ECO:0000256" key="5">
    <source>
        <dbReference type="PIRSR" id="PIRSR005700-1"/>
    </source>
</evidence>
<feature type="active site" evidence="5">
    <location>
        <position position="332"/>
    </location>
</feature>
<dbReference type="Gene3D" id="3.90.70.10">
    <property type="entry name" value="Cysteine proteinases"/>
    <property type="match status" value="1"/>
</dbReference>
<feature type="active site" evidence="5">
    <location>
        <position position="355"/>
    </location>
</feature>
<sequence>MHFLKRTHTFIPHLASKLLLAGLLILSFDYSLAAVRCSALFTPLFGTLRPDFKHNRNYTKELPQGAIKNQCSLGTCHLHSWVSQLESTHKQRTGQNISLSTHYLSMLHWHDSVIRTLEADNNAVRTELGASVYGSRRIMLQLGLVPDAAWTFSRSFHEGPFATRMSEYLQNIVARAKARNATEINPEKKRQTIESAKAEIKRTFEEYIGGGFNMEFTYRNKKYTPRSFQQEFFPELSNPIVHVFVNANRRVKTEVDSNEFFTLVDTNINTVERLAKDLIDNGQNVYVAYDHNGNFVSGKTGIMSISAFNMPQDGRPLSRTQRDQLSIRDGGHAVQIVGYEIDPTTGRVIKWKVQNSWGREAGDNGFYHMYADYFRSFVSSITFYRNDKIQLPENEVHRTEQLELDF</sequence>
<dbReference type="RefSeq" id="WP_015469730.1">
    <property type="nucleotide sequence ID" value="NC_020813.1"/>
</dbReference>
<keyword evidence="3 4" id="KW-0788">Thiol protease</keyword>
<dbReference type="GO" id="GO:0009636">
    <property type="term" value="P:response to toxic substance"/>
    <property type="evidence" value="ECO:0007669"/>
    <property type="project" value="TreeGrafter"/>
</dbReference>
<keyword evidence="4" id="KW-0031">Aminopeptidase</keyword>
<name>M4V9V5_9BACT</name>
<dbReference type="PANTHER" id="PTHR10363:SF2">
    <property type="entry name" value="BLEOMYCIN HYDROLASE"/>
    <property type="match status" value="1"/>
</dbReference>
<dbReference type="KEGG" id="bex:A11Q_1024"/>
<evidence type="ECO:0000256" key="1">
    <source>
        <dbReference type="ARBA" id="ARBA00022670"/>
    </source>
</evidence>
<evidence type="ECO:0000256" key="4">
    <source>
        <dbReference type="PIRNR" id="PIRNR005700"/>
    </source>
</evidence>
<dbReference type="SUPFAM" id="SSF54001">
    <property type="entry name" value="Cysteine proteinases"/>
    <property type="match status" value="1"/>
</dbReference>
<dbReference type="PIRSF" id="PIRSF005700">
    <property type="entry name" value="PepC"/>
    <property type="match status" value="1"/>
</dbReference>
<dbReference type="PANTHER" id="PTHR10363">
    <property type="entry name" value="BLEOMYCIN HYDROLASE"/>
    <property type="match status" value="1"/>
</dbReference>
<evidence type="ECO:0000256" key="2">
    <source>
        <dbReference type="ARBA" id="ARBA00022801"/>
    </source>
</evidence>
<comment type="similarity">
    <text evidence="4">Belongs to the peptidase C1 family.</text>
</comment>
<dbReference type="HOGENOM" id="CLU_038600_0_1_7"/>
<dbReference type="PATRIC" id="fig|1184267.3.peg.1038"/>
<keyword evidence="2 4" id="KW-0378">Hydrolase</keyword>
<organism evidence="6 7">
    <name type="scientific">Pseudobdellovibrio exovorus JSS</name>
    <dbReference type="NCBI Taxonomy" id="1184267"/>
    <lineage>
        <taxon>Bacteria</taxon>
        <taxon>Pseudomonadati</taxon>
        <taxon>Bdellovibrionota</taxon>
        <taxon>Bdellovibrionia</taxon>
        <taxon>Bdellovibrionales</taxon>
        <taxon>Pseudobdellovibrionaceae</taxon>
        <taxon>Pseudobdellovibrio</taxon>
    </lineage>
</organism>
<dbReference type="InterPro" id="IPR004134">
    <property type="entry name" value="Peptidase_C1B"/>
</dbReference>
<evidence type="ECO:0000313" key="7">
    <source>
        <dbReference type="Proteomes" id="UP000012040"/>
    </source>
</evidence>
<dbReference type="InterPro" id="IPR038765">
    <property type="entry name" value="Papain-like_cys_pep_sf"/>
</dbReference>
<dbReference type="GO" id="GO:0005737">
    <property type="term" value="C:cytoplasm"/>
    <property type="evidence" value="ECO:0007669"/>
    <property type="project" value="TreeGrafter"/>
</dbReference>
<accession>M4V9V5</accession>
<keyword evidence="1 4" id="KW-0645">Protease</keyword>
<feature type="active site" evidence="5">
    <location>
        <position position="76"/>
    </location>
</feature>
<dbReference type="GO" id="GO:0070005">
    <property type="term" value="F:cysteine-type aminopeptidase activity"/>
    <property type="evidence" value="ECO:0007669"/>
    <property type="project" value="InterPro"/>
</dbReference>
<dbReference type="GO" id="GO:0006508">
    <property type="term" value="P:proteolysis"/>
    <property type="evidence" value="ECO:0007669"/>
    <property type="project" value="UniProtKB-KW"/>
</dbReference>
<dbReference type="Proteomes" id="UP000012040">
    <property type="component" value="Chromosome"/>
</dbReference>
<proteinExistence type="inferred from homology"/>
<evidence type="ECO:0000313" key="6">
    <source>
        <dbReference type="EMBL" id="AGH95240.1"/>
    </source>
</evidence>
<dbReference type="Pfam" id="PF03051">
    <property type="entry name" value="Peptidase_C1_2"/>
    <property type="match status" value="1"/>
</dbReference>
<dbReference type="EMBL" id="CP003537">
    <property type="protein sequence ID" value="AGH95240.1"/>
    <property type="molecule type" value="Genomic_DNA"/>
</dbReference>
<reference evidence="6 7" key="1">
    <citation type="journal article" date="2013" name="ISME J.">
        <title>By their genes ye shall know them: genomic signatures of predatory bacteria.</title>
        <authorList>
            <person name="Pasternak Z."/>
            <person name="Pietrokovski S."/>
            <person name="Rotem O."/>
            <person name="Gophna U."/>
            <person name="Lurie-Weinberger M.N."/>
            <person name="Jurkevitch E."/>
        </authorList>
    </citation>
    <scope>NUCLEOTIDE SEQUENCE [LARGE SCALE GENOMIC DNA]</scope>
    <source>
        <strain evidence="6 7">JSS</strain>
    </source>
</reference>
<dbReference type="eggNOG" id="COG3579">
    <property type="taxonomic scope" value="Bacteria"/>
</dbReference>